<dbReference type="Pfam" id="PF15887">
    <property type="entry name" value="Peptidase_Mx"/>
    <property type="match status" value="1"/>
</dbReference>
<organism evidence="2 3">
    <name type="scientific">Methylobacterium frigidaeris</name>
    <dbReference type="NCBI Taxonomy" id="2038277"/>
    <lineage>
        <taxon>Bacteria</taxon>
        <taxon>Pseudomonadati</taxon>
        <taxon>Pseudomonadota</taxon>
        <taxon>Alphaproteobacteria</taxon>
        <taxon>Hyphomicrobiales</taxon>
        <taxon>Methylobacteriaceae</taxon>
        <taxon>Methylobacterium</taxon>
    </lineage>
</organism>
<gene>
    <name evidence="2" type="ORF">MPEAHAMD_1039</name>
</gene>
<dbReference type="Proteomes" id="UP001055286">
    <property type="component" value="Unassembled WGS sequence"/>
</dbReference>
<proteinExistence type="predicted"/>
<dbReference type="PIRSF" id="PIRSF012641">
    <property type="entry name" value="UCP012641"/>
    <property type="match status" value="1"/>
</dbReference>
<accession>A0AA37H7V5</accession>
<keyword evidence="3" id="KW-1185">Reference proteome</keyword>
<sequence>MSRNGGNPRTSSTFVAPCGRPLRPVETPMKLFQCQSCGNILYFENRTCQRCGHRLAYLPETRTLSALEPAGGEDWTPLAVRDRPSRFCANAVHDACNWLVPPGSGDAFCLACRHNGTIPDVSNPEYLAKWREMEFAKHRLFYSLLRWNLPLKTRAEDPEHGLIFHFLADPPENQGPKVMTGHDNGVITIALVEADDAEREKRRRQMGEPYRTLLGHFRHEVGHHYWDLLVRDAGRLEACRAVFGDDSQDYNAALQRHYEQGTPANWQESYVSAYATTHPWEDFAETWAHYLHIVDTLEMASAFGMQVHPLLDAGGELAARIDFDPYEAQSIEQIVAAWLPFVFALNSVNRTMGQGDLYPFVLAPPVISKLGFIHGLVHGTI</sequence>
<dbReference type="InterPro" id="IPR031321">
    <property type="entry name" value="UCP012641"/>
</dbReference>
<name>A0AA37H7V5_9HYPH</name>
<reference evidence="2" key="1">
    <citation type="journal article" date="2016" name="Front. Microbiol.">
        <title>Genome Sequence of the Piezophilic, Mesophilic Sulfate-Reducing Bacterium Desulfovibrio indicus J2T.</title>
        <authorList>
            <person name="Cao J."/>
            <person name="Maignien L."/>
            <person name="Shao Z."/>
            <person name="Alain K."/>
            <person name="Jebbar M."/>
        </authorList>
    </citation>
    <scope>NUCLEOTIDE SEQUENCE</scope>
    <source>
        <strain evidence="2">JCM 32048</strain>
    </source>
</reference>
<reference evidence="2" key="2">
    <citation type="submission" date="2021-08" db="EMBL/GenBank/DDBJ databases">
        <authorList>
            <person name="Tani A."/>
            <person name="Ola A."/>
            <person name="Ogura Y."/>
            <person name="Katsura K."/>
            <person name="Hayashi T."/>
        </authorList>
    </citation>
    <scope>NUCLEOTIDE SEQUENCE</scope>
    <source>
        <strain evidence="2">JCM 32048</strain>
    </source>
</reference>
<dbReference type="EMBL" id="BPQJ01000004">
    <property type="protein sequence ID" value="GJD60899.1"/>
    <property type="molecule type" value="Genomic_DNA"/>
</dbReference>
<dbReference type="InterPro" id="IPR011201">
    <property type="entry name" value="Zinc-ribbon_6_bact"/>
</dbReference>
<dbReference type="Gene3D" id="3.40.390.70">
    <property type="match status" value="1"/>
</dbReference>
<feature type="domain" description="Zinc-ribbon" evidence="1">
    <location>
        <begin position="31"/>
        <end position="122"/>
    </location>
</feature>
<evidence type="ECO:0000313" key="3">
    <source>
        <dbReference type="Proteomes" id="UP001055286"/>
    </source>
</evidence>
<dbReference type="AlphaFoldDB" id="A0AA37H7V5"/>
<evidence type="ECO:0000313" key="2">
    <source>
        <dbReference type="EMBL" id="GJD60899.1"/>
    </source>
</evidence>
<protein>
    <recommendedName>
        <fullName evidence="1">Zinc-ribbon domain-containing protein</fullName>
    </recommendedName>
</protein>
<dbReference type="Pfam" id="PF10005">
    <property type="entry name" value="Zn_ribbon_DZR_6"/>
    <property type="match status" value="1"/>
</dbReference>
<comment type="caution">
    <text evidence="2">The sequence shown here is derived from an EMBL/GenBank/DDBJ whole genome shotgun (WGS) entry which is preliminary data.</text>
</comment>
<evidence type="ECO:0000259" key="1">
    <source>
        <dbReference type="Pfam" id="PF10005"/>
    </source>
</evidence>